<evidence type="ECO:0000313" key="1">
    <source>
        <dbReference type="EMBL" id="MFC4557004.1"/>
    </source>
</evidence>
<gene>
    <name evidence="1" type="ORF">ACFO3D_02120</name>
</gene>
<protein>
    <submittedName>
        <fullName evidence="1">Enoyl-CoA hydratase/isomerase family protein</fullName>
    </submittedName>
</protein>
<dbReference type="InterPro" id="IPR001753">
    <property type="entry name" value="Enoyl-CoA_hydra/iso"/>
</dbReference>
<dbReference type="PANTHER" id="PTHR11941:SF54">
    <property type="entry name" value="ENOYL-COA HYDRATASE, MITOCHONDRIAL"/>
    <property type="match status" value="1"/>
</dbReference>
<dbReference type="Pfam" id="PF00378">
    <property type="entry name" value="ECH_1"/>
    <property type="match status" value="1"/>
</dbReference>
<dbReference type="PANTHER" id="PTHR11941">
    <property type="entry name" value="ENOYL-COA HYDRATASE-RELATED"/>
    <property type="match status" value="1"/>
</dbReference>
<name>A0ABV9DFG8_9BACI</name>
<accession>A0ABV9DFG8</accession>
<organism evidence="1 2">
    <name type="scientific">Virgibacillus kekensis</name>
    <dbReference type="NCBI Taxonomy" id="202261"/>
    <lineage>
        <taxon>Bacteria</taxon>
        <taxon>Bacillati</taxon>
        <taxon>Bacillota</taxon>
        <taxon>Bacilli</taxon>
        <taxon>Bacillales</taxon>
        <taxon>Bacillaceae</taxon>
        <taxon>Virgibacillus</taxon>
    </lineage>
</organism>
<dbReference type="InterPro" id="IPR029045">
    <property type="entry name" value="ClpP/crotonase-like_dom_sf"/>
</dbReference>
<dbReference type="SUPFAM" id="SSF52096">
    <property type="entry name" value="ClpP/crotonase"/>
    <property type="match status" value="1"/>
</dbReference>
<dbReference type="Proteomes" id="UP001595989">
    <property type="component" value="Unassembled WGS sequence"/>
</dbReference>
<evidence type="ECO:0000313" key="2">
    <source>
        <dbReference type="Proteomes" id="UP001595989"/>
    </source>
</evidence>
<dbReference type="RefSeq" id="WP_390292943.1">
    <property type="nucleotide sequence ID" value="NZ_JBHSFU010000003.1"/>
</dbReference>
<dbReference type="Gene3D" id="3.90.226.10">
    <property type="entry name" value="2-enoyl-CoA Hydratase, Chain A, domain 1"/>
    <property type="match status" value="1"/>
</dbReference>
<keyword evidence="2" id="KW-1185">Reference proteome</keyword>
<proteinExistence type="predicted"/>
<sequence length="255" mass="28565">MTDTVEYSRNKAGYGKITINRPEKRNAISQEMTSAFKDALNQAKQDSINFLIITGAGERMFCAGGDLKHLHGSLSPDEAFQSLYPMKEVLYDIVSFPVPTLCLLNGDALGGGCEIATACDIRIAREGTKFGFVQSNIGILPGWGGGSLLYEKVHTSFALQWLMEGKVYEAPFLESKGWLHRIVSEQEWDDQEKILEPYTSKSLHQMQILKNQYKKKLTTIGFSALMDEDVRNCASLWDSPAHKKAVEDFLSRSKR</sequence>
<dbReference type="CDD" id="cd06558">
    <property type="entry name" value="crotonase-like"/>
    <property type="match status" value="1"/>
</dbReference>
<comment type="caution">
    <text evidence="1">The sequence shown here is derived from an EMBL/GenBank/DDBJ whole genome shotgun (WGS) entry which is preliminary data.</text>
</comment>
<reference evidence="2" key="1">
    <citation type="journal article" date="2019" name="Int. J. Syst. Evol. Microbiol.">
        <title>The Global Catalogue of Microorganisms (GCM) 10K type strain sequencing project: providing services to taxonomists for standard genome sequencing and annotation.</title>
        <authorList>
            <consortium name="The Broad Institute Genomics Platform"/>
            <consortium name="The Broad Institute Genome Sequencing Center for Infectious Disease"/>
            <person name="Wu L."/>
            <person name="Ma J."/>
        </authorList>
    </citation>
    <scope>NUCLEOTIDE SEQUENCE [LARGE SCALE GENOMIC DNA]</scope>
    <source>
        <strain evidence="2">CGMCC 4.7426</strain>
    </source>
</reference>
<dbReference type="EMBL" id="JBHSFU010000003">
    <property type="protein sequence ID" value="MFC4557004.1"/>
    <property type="molecule type" value="Genomic_DNA"/>
</dbReference>